<evidence type="ECO:0000256" key="2">
    <source>
        <dbReference type="SAM" id="Phobius"/>
    </source>
</evidence>
<feature type="compositionally biased region" description="Polar residues" evidence="1">
    <location>
        <begin position="96"/>
        <end position="113"/>
    </location>
</feature>
<feature type="compositionally biased region" description="Polar residues" evidence="1">
    <location>
        <begin position="44"/>
        <end position="62"/>
    </location>
</feature>
<feature type="region of interest" description="Disordered" evidence="1">
    <location>
        <begin position="87"/>
        <end position="113"/>
    </location>
</feature>
<feature type="transmembrane region" description="Helical" evidence="2">
    <location>
        <begin position="179"/>
        <end position="202"/>
    </location>
</feature>
<name>A0AAW0GGW3_9APHY</name>
<comment type="caution">
    <text evidence="3">The sequence shown here is derived from an EMBL/GenBank/DDBJ whole genome shotgun (WGS) entry which is preliminary data.</text>
</comment>
<keyword evidence="2" id="KW-0472">Membrane</keyword>
<keyword evidence="4" id="KW-1185">Reference proteome</keyword>
<keyword evidence="2" id="KW-0812">Transmembrane</keyword>
<evidence type="ECO:0000313" key="3">
    <source>
        <dbReference type="EMBL" id="KAK7689388.1"/>
    </source>
</evidence>
<dbReference type="AlphaFoldDB" id="A0AAW0GGW3"/>
<gene>
    <name evidence="3" type="ORF">QCA50_007180</name>
</gene>
<evidence type="ECO:0000313" key="4">
    <source>
        <dbReference type="Proteomes" id="UP001385951"/>
    </source>
</evidence>
<sequence>MKRAPQVLDIPGIVGSIVGDAGDVISSIGDIFQSPSQSSPPDIPTTTALPINNQPTLAPNTLASAPPPTQPSPIIPVQLSSIQQSLPSSPSALTVPATSGFSSTPDIPSDQPAQSASLIMSSLTRDPSKVTLLSSTEHTTLETPISTSQIPGIFQSNSVDINPPTSTSTSVGTHARSRAGLIAVVLTIVILCVTVTIMLIFLRRAKKKAQVLRIDSYGIPKGSRVATEQPPLDHMGDNSGTFGANRSPQKLVTDSLTASRRRTSLAMREFYNYENAAHQTQRTADIPSLSSPSFYSEQYEMSSPRVGEGGQLSTYLGGSLYSRTEPPCYQEDVDIGEQRLEGGRDVAYMH</sequence>
<evidence type="ECO:0000256" key="1">
    <source>
        <dbReference type="SAM" id="MobiDB-lite"/>
    </source>
</evidence>
<protein>
    <submittedName>
        <fullName evidence="3">Uncharacterized protein</fullName>
    </submittedName>
</protein>
<organism evidence="3 4">
    <name type="scientific">Cerrena zonata</name>
    <dbReference type="NCBI Taxonomy" id="2478898"/>
    <lineage>
        <taxon>Eukaryota</taxon>
        <taxon>Fungi</taxon>
        <taxon>Dikarya</taxon>
        <taxon>Basidiomycota</taxon>
        <taxon>Agaricomycotina</taxon>
        <taxon>Agaricomycetes</taxon>
        <taxon>Polyporales</taxon>
        <taxon>Cerrenaceae</taxon>
        <taxon>Cerrena</taxon>
    </lineage>
</organism>
<reference evidence="3 4" key="1">
    <citation type="submission" date="2022-09" db="EMBL/GenBank/DDBJ databases">
        <authorList>
            <person name="Palmer J.M."/>
        </authorList>
    </citation>
    <scope>NUCLEOTIDE SEQUENCE [LARGE SCALE GENOMIC DNA]</scope>
    <source>
        <strain evidence="3 4">DSM 7382</strain>
    </source>
</reference>
<feature type="region of interest" description="Disordered" evidence="1">
    <location>
        <begin position="30"/>
        <end position="68"/>
    </location>
</feature>
<keyword evidence="2" id="KW-1133">Transmembrane helix</keyword>
<dbReference type="EMBL" id="JASBNA010000008">
    <property type="protein sequence ID" value="KAK7689388.1"/>
    <property type="molecule type" value="Genomic_DNA"/>
</dbReference>
<dbReference type="Proteomes" id="UP001385951">
    <property type="component" value="Unassembled WGS sequence"/>
</dbReference>
<proteinExistence type="predicted"/>
<accession>A0AAW0GGW3</accession>